<feature type="compositionally biased region" description="Low complexity" evidence="2">
    <location>
        <begin position="297"/>
        <end position="314"/>
    </location>
</feature>
<protein>
    <recommendedName>
        <fullName evidence="5">QWRF motif-containing protein 2</fullName>
    </recommendedName>
</protein>
<dbReference type="OrthoDB" id="1924320at2759"/>
<dbReference type="AlphaFoldDB" id="A0A8K0GND0"/>
<dbReference type="GO" id="GO:0005737">
    <property type="term" value="C:cytoplasm"/>
    <property type="evidence" value="ECO:0007669"/>
    <property type="project" value="TreeGrafter"/>
</dbReference>
<keyword evidence="4" id="KW-1185">Reference proteome</keyword>
<accession>A0A8K0GND0</accession>
<dbReference type="GO" id="GO:0008017">
    <property type="term" value="F:microtubule binding"/>
    <property type="evidence" value="ECO:0007669"/>
    <property type="project" value="TreeGrafter"/>
</dbReference>
<dbReference type="PANTHER" id="PTHR31807">
    <property type="entry name" value="AUGMIN FAMILY MEMBER"/>
    <property type="match status" value="1"/>
</dbReference>
<feature type="compositionally biased region" description="Polar residues" evidence="2">
    <location>
        <begin position="286"/>
        <end position="296"/>
    </location>
</feature>
<comment type="similarity">
    <text evidence="1">Belongs to the QWRF family.</text>
</comment>
<feature type="compositionally biased region" description="Polar residues" evidence="2">
    <location>
        <begin position="9"/>
        <end position="21"/>
    </location>
</feature>
<feature type="region of interest" description="Disordered" evidence="2">
    <location>
        <begin position="171"/>
        <end position="237"/>
    </location>
</feature>
<feature type="region of interest" description="Disordered" evidence="2">
    <location>
        <begin position="1"/>
        <end position="138"/>
    </location>
</feature>
<evidence type="ECO:0000313" key="4">
    <source>
        <dbReference type="Proteomes" id="UP000796880"/>
    </source>
</evidence>
<dbReference type="InterPro" id="IPR007573">
    <property type="entry name" value="QWRF"/>
</dbReference>
<sequence>MMVAAISEAASTDPVNAKTPSQQQQVQQTHLRNPSRPPLLPSEKDNGVLQRRPRGRQVSSRYMSPSPSTSTSTSTTSSSSSSRRCPSPLLSRSTNSTLASTPLSSSASKRSQSADRRRPVTPRATTPLPESRQGNAGGEVSAAAKLLVTSTRSLSVSFQGEAFSLPISKTKAATTPSLSVARKVTPERRRSTPVRGKGGDGGDQVENSKPVDQHRWPARSRQANSGSNPLSRSLDYSGDRKQLNEVGSGMVARALQQSMMDDSKRACFDGRFSLDLGNAELLKTVQQNPDANSVNESSVPSDTDSASSGSTSGVQDCGGVAKGRTGPRGIVVSARFWQETNSRLRRLQDPGSPLSTSPVSRMGAPAKFVQSKKYAGENPVSSPRTMASPIRGANRPASPSKLWTSSSSSPSRGISSPSRVRNGVAGSLNGNYPGGTPSILSFSVDIRRGKMGEYRIVDAHMLRLLYNRYLQWRFVNARADATFMVQRLNAEKNLWNAWVTISELRHSVTLKRIKLLLLRQKLKLTSILKGQISYLEEWSLLERDHSSSLLGATEALKASTLRLPVIGKTIADIQNLKDSVGSAVDVMQAMASSICSLSLKVEEINSLVAELVKVTAKERNLLEQCQEFLSTLAAIQVKDCSMRTHIIQLNRVPTTSSLTTHV</sequence>
<feature type="region of interest" description="Disordered" evidence="2">
    <location>
        <begin position="286"/>
        <end position="325"/>
    </location>
</feature>
<evidence type="ECO:0000256" key="2">
    <source>
        <dbReference type="SAM" id="MobiDB-lite"/>
    </source>
</evidence>
<feature type="compositionally biased region" description="Polar residues" evidence="2">
    <location>
        <begin position="221"/>
        <end position="231"/>
    </location>
</feature>
<comment type="caution">
    <text evidence="3">The sequence shown here is derived from an EMBL/GenBank/DDBJ whole genome shotgun (WGS) entry which is preliminary data.</text>
</comment>
<dbReference type="EMBL" id="VOIH02000010">
    <property type="protein sequence ID" value="KAF3435537.1"/>
    <property type="molecule type" value="Genomic_DNA"/>
</dbReference>
<dbReference type="PANTHER" id="PTHR31807:SF2">
    <property type="entry name" value="PROTEIN SNOWY COTYLEDON 3"/>
    <property type="match status" value="1"/>
</dbReference>
<feature type="compositionally biased region" description="Low complexity" evidence="2">
    <location>
        <begin position="22"/>
        <end position="34"/>
    </location>
</feature>
<evidence type="ECO:0000256" key="1">
    <source>
        <dbReference type="ARBA" id="ARBA00010016"/>
    </source>
</evidence>
<reference evidence="3" key="1">
    <citation type="submission" date="2020-03" db="EMBL/GenBank/DDBJ databases">
        <title>A high-quality chromosome-level genome assembly of a woody plant with both climbing and erect habits, Rhamnella rubrinervis.</title>
        <authorList>
            <person name="Lu Z."/>
            <person name="Yang Y."/>
            <person name="Zhu X."/>
            <person name="Sun Y."/>
        </authorList>
    </citation>
    <scope>NUCLEOTIDE SEQUENCE</scope>
    <source>
        <strain evidence="3">BYM</strain>
        <tissue evidence="3">Leaf</tissue>
    </source>
</reference>
<dbReference type="Proteomes" id="UP000796880">
    <property type="component" value="Unassembled WGS sequence"/>
</dbReference>
<evidence type="ECO:0000313" key="3">
    <source>
        <dbReference type="EMBL" id="KAF3435537.1"/>
    </source>
</evidence>
<proteinExistence type="inferred from homology"/>
<feature type="compositionally biased region" description="Low complexity" evidence="2">
    <location>
        <begin position="59"/>
        <end position="111"/>
    </location>
</feature>
<name>A0A8K0GND0_9ROSA</name>
<feature type="compositionally biased region" description="Low complexity" evidence="2">
    <location>
        <begin position="396"/>
        <end position="418"/>
    </location>
</feature>
<organism evidence="3 4">
    <name type="scientific">Rhamnella rubrinervis</name>
    <dbReference type="NCBI Taxonomy" id="2594499"/>
    <lineage>
        <taxon>Eukaryota</taxon>
        <taxon>Viridiplantae</taxon>
        <taxon>Streptophyta</taxon>
        <taxon>Embryophyta</taxon>
        <taxon>Tracheophyta</taxon>
        <taxon>Spermatophyta</taxon>
        <taxon>Magnoliopsida</taxon>
        <taxon>eudicotyledons</taxon>
        <taxon>Gunneridae</taxon>
        <taxon>Pentapetalae</taxon>
        <taxon>rosids</taxon>
        <taxon>fabids</taxon>
        <taxon>Rosales</taxon>
        <taxon>Rhamnaceae</taxon>
        <taxon>rhamnoid group</taxon>
        <taxon>Rhamneae</taxon>
        <taxon>Rhamnella</taxon>
    </lineage>
</organism>
<feature type="region of interest" description="Disordered" evidence="2">
    <location>
        <begin position="343"/>
        <end position="429"/>
    </location>
</feature>
<dbReference type="GO" id="GO:0051225">
    <property type="term" value="P:spindle assembly"/>
    <property type="evidence" value="ECO:0007669"/>
    <property type="project" value="TreeGrafter"/>
</dbReference>
<dbReference type="GO" id="GO:0005880">
    <property type="term" value="C:nuclear microtubule"/>
    <property type="evidence" value="ECO:0007669"/>
    <property type="project" value="TreeGrafter"/>
</dbReference>
<gene>
    <name evidence="3" type="ORF">FNV43_RR22626</name>
</gene>
<dbReference type="Pfam" id="PF04484">
    <property type="entry name" value="QWRF"/>
    <property type="match status" value="1"/>
</dbReference>
<evidence type="ECO:0008006" key="5">
    <source>
        <dbReference type="Google" id="ProtNLM"/>
    </source>
</evidence>